<dbReference type="OrthoDB" id="3561359at2759"/>
<keyword evidence="2 5" id="KW-0812">Transmembrane</keyword>
<proteinExistence type="predicted"/>
<feature type="transmembrane region" description="Helical" evidence="5">
    <location>
        <begin position="366"/>
        <end position="391"/>
    </location>
</feature>
<keyword evidence="4 5" id="KW-0472">Membrane</keyword>
<evidence type="ECO:0000313" key="8">
    <source>
        <dbReference type="Proteomes" id="UP000054217"/>
    </source>
</evidence>
<keyword evidence="3 5" id="KW-1133">Transmembrane helix</keyword>
<dbReference type="HOGENOM" id="CLU_008455_11_5_1"/>
<name>A0A0C3NYM0_PISTI</name>
<reference evidence="7 8" key="1">
    <citation type="submission" date="2014-04" db="EMBL/GenBank/DDBJ databases">
        <authorList>
            <consortium name="DOE Joint Genome Institute"/>
            <person name="Kuo A."/>
            <person name="Kohler A."/>
            <person name="Costa M.D."/>
            <person name="Nagy L.G."/>
            <person name="Floudas D."/>
            <person name="Copeland A."/>
            <person name="Barry K.W."/>
            <person name="Cichocki N."/>
            <person name="Veneault-Fourrey C."/>
            <person name="LaButti K."/>
            <person name="Lindquist E.A."/>
            <person name="Lipzen A."/>
            <person name="Lundell T."/>
            <person name="Morin E."/>
            <person name="Murat C."/>
            <person name="Sun H."/>
            <person name="Tunlid A."/>
            <person name="Henrissat B."/>
            <person name="Grigoriev I.V."/>
            <person name="Hibbett D.S."/>
            <person name="Martin F."/>
            <person name="Nordberg H.P."/>
            <person name="Cantor M.N."/>
            <person name="Hua S.X."/>
        </authorList>
    </citation>
    <scope>NUCLEOTIDE SEQUENCE [LARGE SCALE GENOMIC DNA]</scope>
    <source>
        <strain evidence="7 8">Marx 270</strain>
    </source>
</reference>
<dbReference type="PROSITE" id="PS50850">
    <property type="entry name" value="MFS"/>
    <property type="match status" value="1"/>
</dbReference>
<feature type="transmembrane region" description="Helical" evidence="5">
    <location>
        <begin position="82"/>
        <end position="104"/>
    </location>
</feature>
<dbReference type="STRING" id="870435.A0A0C3NYM0"/>
<accession>A0A0C3NYM0</accession>
<evidence type="ECO:0000313" key="7">
    <source>
        <dbReference type="EMBL" id="KIO05905.1"/>
    </source>
</evidence>
<protein>
    <recommendedName>
        <fullName evidence="6">Major facilitator superfamily (MFS) profile domain-containing protein</fullName>
    </recommendedName>
</protein>
<evidence type="ECO:0000256" key="4">
    <source>
        <dbReference type="ARBA" id="ARBA00023136"/>
    </source>
</evidence>
<dbReference type="PANTHER" id="PTHR23502">
    <property type="entry name" value="MAJOR FACILITATOR SUPERFAMILY"/>
    <property type="match status" value="1"/>
</dbReference>
<dbReference type="SUPFAM" id="SSF103473">
    <property type="entry name" value="MFS general substrate transporter"/>
    <property type="match status" value="1"/>
</dbReference>
<feature type="transmembrane region" description="Helical" evidence="5">
    <location>
        <begin position="116"/>
        <end position="140"/>
    </location>
</feature>
<dbReference type="PANTHER" id="PTHR23502:SF7">
    <property type="entry name" value="DRUG_PROTON ANTIPORTER YHK8-RELATED"/>
    <property type="match status" value="1"/>
</dbReference>
<sequence>MRASTSGKSAETAVEDIEQAHVEDPFLAALETHEDAQKMSALRRWIAVFVISLGALCATSASSMDAFTETGSAETFHVSHEVAILGISLFVLGLGIGPLLVGPLSEVYGRNIIYRVSYISFFILTFPVAFAPNIAVFLIFRLLTGFCGSAFLSVAGGSVSDLFPDSEVLNPMGVYTVSPFIGPTLGPLIAGFINQRSQFVPETYAPVLLKRKAARLREQTGNPKYYAPLDKRQGSLASAILISCYKPFQLLLFDRMALLLNTWNALLLGVLYLAFQAFPVIFEDKHHFNVQMTGLSFVGLGIGMLVALSTLPFWNRLFARKAKQFGRAYPPEIRLIMGQVGSVLVPIGLFWLAFTTYSGVPWIVPIIASVPLGAGIFFSFMSTFMYLVTAYRPISASAMASNAALRCIFAAAFPLFAGPMYDRLGTVGATALLAGLMTIMAPLPFIFYRIGERLRKKSPFAVS</sequence>
<dbReference type="InterPro" id="IPR020846">
    <property type="entry name" value="MFS_dom"/>
</dbReference>
<reference evidence="8" key="2">
    <citation type="submission" date="2015-01" db="EMBL/GenBank/DDBJ databases">
        <title>Evolutionary Origins and Diversification of the Mycorrhizal Mutualists.</title>
        <authorList>
            <consortium name="DOE Joint Genome Institute"/>
            <consortium name="Mycorrhizal Genomics Consortium"/>
            <person name="Kohler A."/>
            <person name="Kuo A."/>
            <person name="Nagy L.G."/>
            <person name="Floudas D."/>
            <person name="Copeland A."/>
            <person name="Barry K.W."/>
            <person name="Cichocki N."/>
            <person name="Veneault-Fourrey C."/>
            <person name="LaButti K."/>
            <person name="Lindquist E.A."/>
            <person name="Lipzen A."/>
            <person name="Lundell T."/>
            <person name="Morin E."/>
            <person name="Murat C."/>
            <person name="Riley R."/>
            <person name="Ohm R."/>
            <person name="Sun H."/>
            <person name="Tunlid A."/>
            <person name="Henrissat B."/>
            <person name="Grigoriev I.V."/>
            <person name="Hibbett D.S."/>
            <person name="Martin F."/>
        </authorList>
    </citation>
    <scope>NUCLEOTIDE SEQUENCE [LARGE SCALE GENOMIC DNA]</scope>
    <source>
        <strain evidence="8">Marx 270</strain>
    </source>
</reference>
<dbReference type="AlphaFoldDB" id="A0A0C3NYM0"/>
<dbReference type="FunFam" id="1.20.1250.20:FF:000082">
    <property type="entry name" value="MFS multidrug transporter, putative"/>
    <property type="match status" value="1"/>
</dbReference>
<dbReference type="InterPro" id="IPR011701">
    <property type="entry name" value="MFS"/>
</dbReference>
<evidence type="ECO:0000256" key="3">
    <source>
        <dbReference type="ARBA" id="ARBA00022989"/>
    </source>
</evidence>
<feature type="domain" description="Major facilitator superfamily (MFS) profile" evidence="6">
    <location>
        <begin position="47"/>
        <end position="453"/>
    </location>
</feature>
<organism evidence="7 8">
    <name type="scientific">Pisolithus tinctorius Marx 270</name>
    <dbReference type="NCBI Taxonomy" id="870435"/>
    <lineage>
        <taxon>Eukaryota</taxon>
        <taxon>Fungi</taxon>
        <taxon>Dikarya</taxon>
        <taxon>Basidiomycota</taxon>
        <taxon>Agaricomycotina</taxon>
        <taxon>Agaricomycetes</taxon>
        <taxon>Agaricomycetidae</taxon>
        <taxon>Boletales</taxon>
        <taxon>Sclerodermatineae</taxon>
        <taxon>Pisolithaceae</taxon>
        <taxon>Pisolithus</taxon>
    </lineage>
</organism>
<evidence type="ECO:0000256" key="2">
    <source>
        <dbReference type="ARBA" id="ARBA00022692"/>
    </source>
</evidence>
<comment type="subcellular location">
    <subcellularLocation>
        <location evidence="1">Membrane</location>
        <topology evidence="1">Multi-pass membrane protein</topology>
    </subcellularLocation>
</comment>
<feature type="transmembrane region" description="Helical" evidence="5">
    <location>
        <begin position="427"/>
        <end position="448"/>
    </location>
</feature>
<keyword evidence="8" id="KW-1185">Reference proteome</keyword>
<dbReference type="Gene3D" id="1.20.1250.20">
    <property type="entry name" value="MFS general substrate transporter like domains"/>
    <property type="match status" value="2"/>
</dbReference>
<feature type="transmembrane region" description="Helical" evidence="5">
    <location>
        <begin position="45"/>
        <end position="62"/>
    </location>
</feature>
<dbReference type="Proteomes" id="UP000054217">
    <property type="component" value="Unassembled WGS sequence"/>
</dbReference>
<dbReference type="InterPro" id="IPR036259">
    <property type="entry name" value="MFS_trans_sf"/>
</dbReference>
<gene>
    <name evidence="7" type="ORF">M404DRAFT_507660</name>
</gene>
<dbReference type="GO" id="GO:0005886">
    <property type="term" value="C:plasma membrane"/>
    <property type="evidence" value="ECO:0007669"/>
    <property type="project" value="TreeGrafter"/>
</dbReference>
<evidence type="ECO:0000259" key="6">
    <source>
        <dbReference type="PROSITE" id="PS50850"/>
    </source>
</evidence>
<feature type="transmembrane region" description="Helical" evidence="5">
    <location>
        <begin position="403"/>
        <end position="421"/>
    </location>
</feature>
<dbReference type="InParanoid" id="A0A0C3NYM0"/>
<feature type="transmembrane region" description="Helical" evidence="5">
    <location>
        <begin position="256"/>
        <end position="275"/>
    </location>
</feature>
<feature type="transmembrane region" description="Helical" evidence="5">
    <location>
        <begin position="295"/>
        <end position="314"/>
    </location>
</feature>
<feature type="transmembrane region" description="Helical" evidence="5">
    <location>
        <begin position="172"/>
        <end position="193"/>
    </location>
</feature>
<evidence type="ECO:0000256" key="5">
    <source>
        <dbReference type="SAM" id="Phobius"/>
    </source>
</evidence>
<dbReference type="Pfam" id="PF07690">
    <property type="entry name" value="MFS_1"/>
    <property type="match status" value="1"/>
</dbReference>
<dbReference type="GO" id="GO:0022857">
    <property type="term" value="F:transmembrane transporter activity"/>
    <property type="evidence" value="ECO:0007669"/>
    <property type="project" value="InterPro"/>
</dbReference>
<dbReference type="EMBL" id="KN831965">
    <property type="protein sequence ID" value="KIO05905.1"/>
    <property type="molecule type" value="Genomic_DNA"/>
</dbReference>
<dbReference type="CDD" id="cd17323">
    <property type="entry name" value="MFS_Tpo1_MDR_like"/>
    <property type="match status" value="1"/>
</dbReference>
<evidence type="ECO:0000256" key="1">
    <source>
        <dbReference type="ARBA" id="ARBA00004141"/>
    </source>
</evidence>
<feature type="transmembrane region" description="Helical" evidence="5">
    <location>
        <begin position="335"/>
        <end position="354"/>
    </location>
</feature>